<dbReference type="eggNOG" id="KOG1379">
    <property type="taxonomic scope" value="Eukaryota"/>
</dbReference>
<dbReference type="InParanoid" id="F0V9H6"/>
<reference evidence="6" key="3">
    <citation type="journal article" date="2012" name="PLoS Pathog.">
        <title>Comparative genomics of the apicomplexan parasites Toxoplasma gondii and Neospora caninum: Coccidia differing in host range and transmission strategy.</title>
        <authorList>
            <person name="Reid A.J."/>
            <person name="Vermont S.J."/>
            <person name="Cotton J.A."/>
            <person name="Harris D."/>
            <person name="Hill-Cawthorne G.A."/>
            <person name="Konen-Waisman S."/>
            <person name="Latham S.M."/>
            <person name="Mourier T."/>
            <person name="Norton R."/>
            <person name="Quail M.A."/>
            <person name="Sanders M."/>
            <person name="Shanmugam D."/>
            <person name="Sohal A."/>
            <person name="Wasmuth J.D."/>
            <person name="Brunk B."/>
            <person name="Grigg M.E."/>
            <person name="Howard J.C."/>
            <person name="Parkinson J."/>
            <person name="Roos D.S."/>
            <person name="Trees A.J."/>
            <person name="Berriman M."/>
            <person name="Pain A."/>
            <person name="Wastling J.M."/>
        </authorList>
    </citation>
    <scope>NUCLEOTIDE SEQUENCE [LARGE SCALE GENOMIC DNA]</scope>
    <source>
        <strain evidence="6">Liverpool</strain>
    </source>
</reference>
<feature type="region of interest" description="Disordered" evidence="2">
    <location>
        <begin position="135"/>
        <end position="164"/>
    </location>
</feature>
<comment type="catalytic activity">
    <reaction evidence="1">
        <text>O-phospho-L-threonyl-[protein] + H2O = L-threonyl-[protein] + phosphate</text>
        <dbReference type="Rhea" id="RHEA:47004"/>
        <dbReference type="Rhea" id="RHEA-COMP:11060"/>
        <dbReference type="Rhea" id="RHEA-COMP:11605"/>
        <dbReference type="ChEBI" id="CHEBI:15377"/>
        <dbReference type="ChEBI" id="CHEBI:30013"/>
        <dbReference type="ChEBI" id="CHEBI:43474"/>
        <dbReference type="ChEBI" id="CHEBI:61977"/>
        <dbReference type="EC" id="3.1.3.16"/>
    </reaction>
</comment>
<reference evidence="4" key="2">
    <citation type="submission" date="2011-03" db="EMBL/GenBank/DDBJ databases">
        <title>Comparative genomics and transcriptomics of Neospora caninum and Toxoplasma gondii.</title>
        <authorList>
            <person name="Reid A.J."/>
            <person name="Sohal A."/>
            <person name="Harris D."/>
            <person name="Quail M."/>
            <person name="Sanders M."/>
            <person name="Berriman M."/>
            <person name="Wastling J.M."/>
            <person name="Pain A."/>
        </authorList>
    </citation>
    <scope>NUCLEOTIDE SEQUENCE</scope>
    <source>
        <strain evidence="4">Liverpool</strain>
    </source>
</reference>
<comment type="cofactor">
    <cofactor evidence="1">
        <name>Mn(2+)</name>
        <dbReference type="ChEBI" id="CHEBI:29035"/>
    </cofactor>
</comment>
<dbReference type="InterPro" id="IPR001932">
    <property type="entry name" value="PPM-type_phosphatase-like_dom"/>
</dbReference>
<gene>
    <name evidence="5" type="ORF">BN1204_008700</name>
    <name evidence="4" type="ORF">NCLIV_008700</name>
</gene>
<evidence type="ECO:0000259" key="3">
    <source>
        <dbReference type="PROSITE" id="PS51746"/>
    </source>
</evidence>
<dbReference type="GO" id="GO:0046872">
    <property type="term" value="F:metal ion binding"/>
    <property type="evidence" value="ECO:0007669"/>
    <property type="project" value="UniProtKB-UniRule"/>
</dbReference>
<dbReference type="PANTHER" id="PTHR12320:SF1">
    <property type="entry name" value="PROTEIN PHOSPHATASE PTC7 HOMOLOG"/>
    <property type="match status" value="1"/>
</dbReference>
<dbReference type="EMBL" id="FR823383">
    <property type="protein sequence ID" value="CBZ50401.1"/>
    <property type="molecule type" value="Genomic_DNA"/>
</dbReference>
<reference evidence="4" key="1">
    <citation type="submission" date="2011-02" db="EMBL/GenBank/DDBJ databases">
        <authorList>
            <person name="Aslett M."/>
        </authorList>
    </citation>
    <scope>NUCLEOTIDE SEQUENCE</scope>
    <source>
        <strain evidence="4">Liverpool</strain>
    </source>
</reference>
<feature type="domain" description="PPM-type phosphatase" evidence="3">
    <location>
        <begin position="180"/>
        <end position="489"/>
    </location>
</feature>
<dbReference type="OrthoDB" id="60843at2759"/>
<comment type="similarity">
    <text evidence="1">Belongs to the PP2C family.</text>
</comment>
<dbReference type="SUPFAM" id="SSF81606">
    <property type="entry name" value="PP2C-like"/>
    <property type="match status" value="1"/>
</dbReference>
<evidence type="ECO:0000256" key="2">
    <source>
        <dbReference type="SAM" id="MobiDB-lite"/>
    </source>
</evidence>
<feature type="compositionally biased region" description="Low complexity" evidence="2">
    <location>
        <begin position="248"/>
        <end position="272"/>
    </location>
</feature>
<evidence type="ECO:0000313" key="5">
    <source>
        <dbReference type="EMBL" id="CEL65009.1"/>
    </source>
</evidence>
<feature type="compositionally biased region" description="Low complexity" evidence="2">
    <location>
        <begin position="147"/>
        <end position="164"/>
    </location>
</feature>
<keyword evidence="1" id="KW-0904">Protein phosphatase</keyword>
<comment type="catalytic activity">
    <reaction evidence="1">
        <text>O-phospho-L-seryl-[protein] + H2O = L-seryl-[protein] + phosphate</text>
        <dbReference type="Rhea" id="RHEA:20629"/>
        <dbReference type="Rhea" id="RHEA-COMP:9863"/>
        <dbReference type="Rhea" id="RHEA-COMP:11604"/>
        <dbReference type="ChEBI" id="CHEBI:15377"/>
        <dbReference type="ChEBI" id="CHEBI:29999"/>
        <dbReference type="ChEBI" id="CHEBI:43474"/>
        <dbReference type="ChEBI" id="CHEBI:83421"/>
        <dbReference type="EC" id="3.1.3.16"/>
    </reaction>
</comment>
<evidence type="ECO:0000313" key="4">
    <source>
        <dbReference type="EMBL" id="CBZ50401.1"/>
    </source>
</evidence>
<dbReference type="EMBL" id="LN714477">
    <property type="protein sequence ID" value="CEL65009.1"/>
    <property type="molecule type" value="Genomic_DNA"/>
</dbReference>
<keyword evidence="6" id="KW-1185">Reference proteome</keyword>
<organism evidence="4 6">
    <name type="scientific">Neospora caninum (strain Liverpool)</name>
    <dbReference type="NCBI Taxonomy" id="572307"/>
    <lineage>
        <taxon>Eukaryota</taxon>
        <taxon>Sar</taxon>
        <taxon>Alveolata</taxon>
        <taxon>Apicomplexa</taxon>
        <taxon>Conoidasida</taxon>
        <taxon>Coccidia</taxon>
        <taxon>Eucoccidiorida</taxon>
        <taxon>Eimeriorina</taxon>
        <taxon>Sarcocystidae</taxon>
        <taxon>Neospora</taxon>
    </lineage>
</organism>
<dbReference type="PANTHER" id="PTHR12320">
    <property type="entry name" value="PROTEIN PHOSPHATASE 2C"/>
    <property type="match status" value="1"/>
</dbReference>
<dbReference type="VEuPathDB" id="ToxoDB:NCLIV_008700"/>
<dbReference type="SMART" id="SM00332">
    <property type="entry name" value="PP2Cc"/>
    <property type="match status" value="1"/>
</dbReference>
<feature type="compositionally biased region" description="Acidic residues" evidence="2">
    <location>
        <begin position="302"/>
        <end position="314"/>
    </location>
</feature>
<keyword evidence="1" id="KW-0464">Manganese</keyword>
<sequence length="503" mass="53742">MATIRAAAAPACGSATGALFRRSRSALGKGRVVPDTLQAAASLSFLATPLLATRRLPTLSSLSSLASLPALELGQSGAACNPRHRPGVRTPQLHAESQVPARPLWQLQVLAHLSSSPLRASAPLRRGFVSPASRLSASSLEPRHPARLTSAAGSSGRRGASVHGSSQTLQRRFISFDAHCVQIPHPSKREKGGEDAASCSDRFLVVADGVGGWESSGIDAGLYARELVHRLRLIFDECMRESKQQRGSLASSPSSPSSESSPPSPLSPTLSPQASCAESRARDGSGQSDPQGERTAEREATEAAESEDDAEPESAPDPVKLLKAAYLSTRAIGSSTCCLVLLDSLQRRVLAANLGDSGFLLYRPSEDRVVARSAFQCHDFNFPLQLGTGSSDMPEHAHVLDVPVVEGDILFLATDGVWDNLYDNQVLDVLRKQPDVRKAAEEIADLAFKHSQDPRWASPFSTKEREVLGLTRRHLGGKPDDISVVLASVVGKRRQTASSQERQ</sequence>
<dbReference type="PROSITE" id="PS51746">
    <property type="entry name" value="PPM_2"/>
    <property type="match status" value="1"/>
</dbReference>
<dbReference type="AlphaFoldDB" id="F0V9H6"/>
<name>F0V9H6_NEOCL</name>
<dbReference type="Proteomes" id="UP000007494">
    <property type="component" value="Chromosome III"/>
</dbReference>
<dbReference type="Pfam" id="PF07228">
    <property type="entry name" value="SpoIIE"/>
    <property type="match status" value="1"/>
</dbReference>
<dbReference type="EC" id="3.1.3.16" evidence="1"/>
<dbReference type="GeneID" id="13441427"/>
<dbReference type="GO" id="GO:0004722">
    <property type="term" value="F:protein serine/threonine phosphatase activity"/>
    <property type="evidence" value="ECO:0007669"/>
    <property type="project" value="UniProtKB-EC"/>
</dbReference>
<evidence type="ECO:0000313" key="6">
    <source>
        <dbReference type="Proteomes" id="UP000007494"/>
    </source>
</evidence>
<keyword evidence="1" id="KW-0460">Magnesium</keyword>
<feature type="region of interest" description="Disordered" evidence="2">
    <location>
        <begin position="244"/>
        <end position="316"/>
    </location>
</feature>
<accession>F0V9H6</accession>
<dbReference type="OMA" id="DMPEHAH"/>
<feature type="compositionally biased region" description="Basic and acidic residues" evidence="2">
    <location>
        <begin position="291"/>
        <end position="301"/>
    </location>
</feature>
<dbReference type="InterPro" id="IPR039123">
    <property type="entry name" value="PPTC7"/>
</dbReference>
<comment type="cofactor">
    <cofactor evidence="1">
        <name>Mg(2+)</name>
        <dbReference type="ChEBI" id="CHEBI:18420"/>
    </cofactor>
</comment>
<evidence type="ECO:0000256" key="1">
    <source>
        <dbReference type="RuleBase" id="RU366020"/>
    </source>
</evidence>
<reference evidence="5" key="4">
    <citation type="journal article" date="2015" name="PLoS ONE">
        <title>Comprehensive Evaluation of Toxoplasma gondii VEG and Neospora caninum LIV Genomes with Tachyzoite Stage Transcriptome and Proteome Defines Novel Transcript Features.</title>
        <authorList>
            <person name="Ramaprasad A."/>
            <person name="Mourier T."/>
            <person name="Naeem R."/>
            <person name="Malas T.B."/>
            <person name="Moussa E."/>
            <person name="Panigrahi A."/>
            <person name="Vermont S.J."/>
            <person name="Otto T.D."/>
            <person name="Wastling J."/>
            <person name="Pain A."/>
        </authorList>
    </citation>
    <scope>NUCLEOTIDE SEQUENCE</scope>
    <source>
        <strain evidence="5">Liverpool</strain>
    </source>
</reference>
<dbReference type="SMART" id="SM00331">
    <property type="entry name" value="PP2C_SIG"/>
    <property type="match status" value="1"/>
</dbReference>
<keyword evidence="1" id="KW-0378">Hydrolase</keyword>
<dbReference type="InterPro" id="IPR036457">
    <property type="entry name" value="PPM-type-like_dom_sf"/>
</dbReference>
<dbReference type="RefSeq" id="XP_003880435.1">
    <property type="nucleotide sequence ID" value="XM_003880386.1"/>
</dbReference>
<keyword evidence="1" id="KW-0479">Metal-binding</keyword>
<protein>
    <recommendedName>
        <fullName evidence="1">Protein phosphatase</fullName>
        <ecNumber evidence="1">3.1.3.16</ecNumber>
    </recommendedName>
</protein>
<dbReference type="Gene3D" id="3.60.40.10">
    <property type="entry name" value="PPM-type phosphatase domain"/>
    <property type="match status" value="1"/>
</dbReference>
<proteinExistence type="inferred from homology"/>